<reference evidence="7" key="1">
    <citation type="journal article" date="2022" name="bioRxiv">
        <title>Sequencing and chromosome-scale assembly of the giantPleurodeles waltlgenome.</title>
        <authorList>
            <person name="Brown T."/>
            <person name="Elewa A."/>
            <person name="Iarovenko S."/>
            <person name="Subramanian E."/>
            <person name="Araus A.J."/>
            <person name="Petzold A."/>
            <person name="Susuki M."/>
            <person name="Suzuki K.-i.T."/>
            <person name="Hayashi T."/>
            <person name="Toyoda A."/>
            <person name="Oliveira C."/>
            <person name="Osipova E."/>
            <person name="Leigh N.D."/>
            <person name="Simon A."/>
            <person name="Yun M.H."/>
        </authorList>
    </citation>
    <scope>NUCLEOTIDE SEQUENCE</scope>
    <source>
        <strain evidence="7">20211129_DDA</strain>
        <tissue evidence="7">Liver</tissue>
    </source>
</reference>
<dbReference type="GO" id="GO:0005125">
    <property type="term" value="F:cytokine activity"/>
    <property type="evidence" value="ECO:0007669"/>
    <property type="project" value="InterPro"/>
</dbReference>
<evidence type="ECO:0000256" key="3">
    <source>
        <dbReference type="ARBA" id="ARBA00022525"/>
    </source>
</evidence>
<protein>
    <submittedName>
        <fullName evidence="7">Uncharacterized protein</fullName>
    </submittedName>
</protein>
<dbReference type="InterPro" id="IPR003978">
    <property type="entry name" value="Thrombopoietin"/>
</dbReference>
<comment type="subcellular location">
    <subcellularLocation>
        <location evidence="1">Secreted</location>
    </subcellularLocation>
</comment>
<gene>
    <name evidence="7" type="ORF">NDU88_000666</name>
</gene>
<sequence>MQPQRCDGTARLHAAPHKRPRQIILHSLHITSQSKHVLVVRGDITPGQGSRAGSPQILLIGSRALYSCKRPTIPGLGDAHGTGEHESSKNFWKFHETPDTSRTLNHLRRSYLIEPISLLVPPTSLVLDSPSITIASSFSFCVHCQEVSQYKRTRDFPGSHCVYCGEWKGFLFIAVFLLIPKLSMLSSLKLPCDRKMIVKYVRDSSDMAEKELPKMCPQVPLLNDSVMIPVVDVHYVEWNKRNMTMQGTEIVCHLTMILDAVTVAKGLAMPNCSMDLLQKLSRFLRELNSVVKHFIIQEADTWSPSLSVGCRGTNTTKILDIFKRYNQLMKGKIVLFLKAVGCKTKSR</sequence>
<accession>A0AAV7LAT0</accession>
<keyword evidence="5" id="KW-0732">Signal</keyword>
<proteinExistence type="inferred from homology"/>
<name>A0AAV7LAT0_PLEWA</name>
<dbReference type="PANTHER" id="PTHR10560:SF0">
    <property type="entry name" value="THROMBOPOIETIN"/>
    <property type="match status" value="1"/>
</dbReference>
<keyword evidence="3" id="KW-0964">Secreted</keyword>
<keyword evidence="8" id="KW-1185">Reference proteome</keyword>
<evidence type="ECO:0000256" key="6">
    <source>
        <dbReference type="ARBA" id="ARBA00023157"/>
    </source>
</evidence>
<evidence type="ECO:0000256" key="1">
    <source>
        <dbReference type="ARBA" id="ARBA00004613"/>
    </source>
</evidence>
<dbReference type="SUPFAM" id="SSF47266">
    <property type="entry name" value="4-helical cytokines"/>
    <property type="match status" value="1"/>
</dbReference>
<dbReference type="InterPro" id="IPR001323">
    <property type="entry name" value="EPO_TPO"/>
</dbReference>
<keyword evidence="4" id="KW-0372">Hormone</keyword>
<evidence type="ECO:0000256" key="4">
    <source>
        <dbReference type="ARBA" id="ARBA00022702"/>
    </source>
</evidence>
<evidence type="ECO:0000256" key="5">
    <source>
        <dbReference type="ARBA" id="ARBA00022729"/>
    </source>
</evidence>
<evidence type="ECO:0000256" key="2">
    <source>
        <dbReference type="ARBA" id="ARBA00005782"/>
    </source>
</evidence>
<dbReference type="PANTHER" id="PTHR10560">
    <property type="entry name" value="THROMBOPOIETIN"/>
    <property type="match status" value="1"/>
</dbReference>
<comment type="caution">
    <text evidence="7">The sequence shown here is derived from an EMBL/GenBank/DDBJ whole genome shotgun (WGS) entry which is preliminary data.</text>
</comment>
<dbReference type="Proteomes" id="UP001066276">
    <property type="component" value="Chromosome 11"/>
</dbReference>
<comment type="similarity">
    <text evidence="2">Belongs to the EPO/TPO family.</text>
</comment>
<evidence type="ECO:0000313" key="7">
    <source>
        <dbReference type="EMBL" id="KAJ1087497.1"/>
    </source>
</evidence>
<dbReference type="InterPro" id="IPR009079">
    <property type="entry name" value="4_helix_cytokine-like_core"/>
</dbReference>
<keyword evidence="6" id="KW-1015">Disulfide bond</keyword>
<dbReference type="Pfam" id="PF00758">
    <property type="entry name" value="EPO_TPO"/>
    <property type="match status" value="1"/>
</dbReference>
<organism evidence="7 8">
    <name type="scientific">Pleurodeles waltl</name>
    <name type="common">Iberian ribbed newt</name>
    <dbReference type="NCBI Taxonomy" id="8319"/>
    <lineage>
        <taxon>Eukaryota</taxon>
        <taxon>Metazoa</taxon>
        <taxon>Chordata</taxon>
        <taxon>Craniata</taxon>
        <taxon>Vertebrata</taxon>
        <taxon>Euteleostomi</taxon>
        <taxon>Amphibia</taxon>
        <taxon>Batrachia</taxon>
        <taxon>Caudata</taxon>
        <taxon>Salamandroidea</taxon>
        <taxon>Salamandridae</taxon>
        <taxon>Pleurodelinae</taxon>
        <taxon>Pleurodeles</taxon>
    </lineage>
</organism>
<evidence type="ECO:0000313" key="8">
    <source>
        <dbReference type="Proteomes" id="UP001066276"/>
    </source>
</evidence>
<dbReference type="EMBL" id="JANPWB010000015">
    <property type="protein sequence ID" value="KAJ1087497.1"/>
    <property type="molecule type" value="Genomic_DNA"/>
</dbReference>
<dbReference type="Gene3D" id="1.20.1250.10">
    <property type="match status" value="1"/>
</dbReference>
<dbReference type="GO" id="GO:0008283">
    <property type="term" value="P:cell population proliferation"/>
    <property type="evidence" value="ECO:0007669"/>
    <property type="project" value="InterPro"/>
</dbReference>
<dbReference type="AlphaFoldDB" id="A0AAV7LAT0"/>
<dbReference type="GO" id="GO:0005179">
    <property type="term" value="F:hormone activity"/>
    <property type="evidence" value="ECO:0007669"/>
    <property type="project" value="UniProtKB-KW"/>
</dbReference>
<dbReference type="GO" id="GO:0005576">
    <property type="term" value="C:extracellular region"/>
    <property type="evidence" value="ECO:0007669"/>
    <property type="project" value="UniProtKB-SubCell"/>
</dbReference>